<feature type="compositionally biased region" description="Polar residues" evidence="1">
    <location>
        <begin position="1"/>
        <end position="46"/>
    </location>
</feature>
<gene>
    <name evidence="2" type="ORF">EB796_006927</name>
</gene>
<keyword evidence="3" id="KW-1185">Reference proteome</keyword>
<feature type="region of interest" description="Disordered" evidence="1">
    <location>
        <begin position="565"/>
        <end position="640"/>
    </location>
</feature>
<protein>
    <submittedName>
        <fullName evidence="2">Uncharacterized protein</fullName>
    </submittedName>
</protein>
<feature type="region of interest" description="Disordered" evidence="1">
    <location>
        <begin position="691"/>
        <end position="727"/>
    </location>
</feature>
<feature type="compositionally biased region" description="Polar residues" evidence="1">
    <location>
        <begin position="601"/>
        <end position="616"/>
    </location>
</feature>
<dbReference type="Proteomes" id="UP000593567">
    <property type="component" value="Unassembled WGS sequence"/>
</dbReference>
<comment type="caution">
    <text evidence="2">The sequence shown here is derived from an EMBL/GenBank/DDBJ whole genome shotgun (WGS) entry which is preliminary data.</text>
</comment>
<feature type="compositionally biased region" description="Basic and acidic residues" evidence="1">
    <location>
        <begin position="139"/>
        <end position="148"/>
    </location>
</feature>
<dbReference type="AlphaFoldDB" id="A0A7J7K9Y2"/>
<feature type="compositionally biased region" description="Polar residues" evidence="1">
    <location>
        <begin position="54"/>
        <end position="138"/>
    </location>
</feature>
<evidence type="ECO:0000313" key="2">
    <source>
        <dbReference type="EMBL" id="KAF6034754.1"/>
    </source>
</evidence>
<feature type="compositionally biased region" description="Polar residues" evidence="1">
    <location>
        <begin position="706"/>
        <end position="724"/>
    </location>
</feature>
<proteinExistence type="predicted"/>
<organism evidence="2 3">
    <name type="scientific">Bugula neritina</name>
    <name type="common">Brown bryozoan</name>
    <name type="synonym">Sertularia neritina</name>
    <dbReference type="NCBI Taxonomy" id="10212"/>
    <lineage>
        <taxon>Eukaryota</taxon>
        <taxon>Metazoa</taxon>
        <taxon>Spiralia</taxon>
        <taxon>Lophotrochozoa</taxon>
        <taxon>Bryozoa</taxon>
        <taxon>Gymnolaemata</taxon>
        <taxon>Cheilostomatida</taxon>
        <taxon>Flustrina</taxon>
        <taxon>Buguloidea</taxon>
        <taxon>Bugulidae</taxon>
        <taxon>Bugula</taxon>
    </lineage>
</organism>
<feature type="compositionally biased region" description="Polar residues" evidence="1">
    <location>
        <begin position="477"/>
        <end position="489"/>
    </location>
</feature>
<dbReference type="EMBL" id="VXIV02001000">
    <property type="protein sequence ID" value="KAF6034754.1"/>
    <property type="molecule type" value="Genomic_DNA"/>
</dbReference>
<dbReference type="OrthoDB" id="6380318at2759"/>
<feature type="compositionally biased region" description="Pro residues" evidence="1">
    <location>
        <begin position="444"/>
        <end position="469"/>
    </location>
</feature>
<accession>A0A7J7K9Y2</accession>
<evidence type="ECO:0000256" key="1">
    <source>
        <dbReference type="SAM" id="MobiDB-lite"/>
    </source>
</evidence>
<name>A0A7J7K9Y2_BUGNE</name>
<feature type="region of interest" description="Disordered" evidence="1">
    <location>
        <begin position="1"/>
        <end position="148"/>
    </location>
</feature>
<sequence length="1002" mass="110924">MKPVDQSSATTQLSDQSASINQSTEVASASNTPDLVNCTSINSNHYDQPIIRPSINQSVPTKHSINQSVPIKHSINQSVPTKHSINQSELTKSSINQSVPTKHSINQSELTKQRINQSVSTKHSDNQSVSSMLSNDQSESSRHSNDQLETLSEHANKILSSMTFQSNDPNKVLWDFNTGLRHRRGTSMIPLPGNKTSDTELRLATAQIESSKEKILLAKPSVGIPKQPGDSLHYQMSQNTEKHFEKPFKLVSYLMDTEGEDSCSAVSETPVLRTESMMKNKANTVTEVTSDHVTSSIANGNSAARVSATFDVTTEVEQLNLDPEETSDLEISYNLTSIDLDVTQQLQRLVKATREGARTVGKKNKTPPSHRTGFSRNLPSPRSASIRKEVNVSLQPPKQKSFAKTLPQPSSLKPNTAASAQFRGTYPDTSNLSAPRHGAKAIPHQPPPKPPHQPPPKPPHQPPPKPPQGIPLVKPYSSETQTRSVNISEQDGVTVGVPTSLRSHSSARQAYDALNKSIDTTRLTKIKSASHRSDVRQNCLEQKKLTGLSSVEQTRVQNRFPKLAQCQTPSQEVRTTKRLTPVRCQNSPPSTSCSAASPQANVTKSNSDSISSQSPLKKSGSEEVFLSQKPDSSLKTEKDGKNIENKTFSEAHSCTYLFHQYSVWSIRKMHRLWRKLTEACRISSRLSFTPTDSLHQEGISSDHRSTTSTGVTDESNTDSISMSQFEDGKPIPETIVKSLMKKIGRKIDIVAKKLERKGEKSKSEAIVKANDIYHNLVSLVTNGQEGVITDTDYNENELTQLMTKVACSLLSLCVYLKQPTQPPVVSCSQTTEVSPASSSLSDCGSTRHYFQPAKQSRFKCRPAERQDTKKGREKKLETKKKAMPLPTKLHRLPSNQKTKLKTGREKAFVELSSPREGYEKILSGILKNSPRRLQNFNVRVQRSPQYYRRQKEAGRVKKALSSNLRESVVLKPRRSGTTNMAAIPTTPTDTCKKVGARPRKIY</sequence>
<feature type="compositionally biased region" description="Polar residues" evidence="1">
    <location>
        <begin position="978"/>
        <end position="989"/>
    </location>
</feature>
<feature type="compositionally biased region" description="Polar residues" evidence="1">
    <location>
        <begin position="407"/>
        <end position="419"/>
    </location>
</feature>
<feature type="region of interest" description="Disordered" evidence="1">
    <location>
        <begin position="978"/>
        <end position="1002"/>
    </location>
</feature>
<feature type="compositionally biased region" description="Polar residues" evidence="1">
    <location>
        <begin position="366"/>
        <end position="383"/>
    </location>
</feature>
<feature type="compositionally biased region" description="Low complexity" evidence="1">
    <location>
        <begin position="587"/>
        <end position="600"/>
    </location>
</feature>
<feature type="region of interest" description="Disordered" evidence="1">
    <location>
        <begin position="353"/>
        <end position="489"/>
    </location>
</feature>
<evidence type="ECO:0000313" key="3">
    <source>
        <dbReference type="Proteomes" id="UP000593567"/>
    </source>
</evidence>
<reference evidence="2" key="1">
    <citation type="submission" date="2020-06" db="EMBL/GenBank/DDBJ databases">
        <title>Draft genome of Bugula neritina, a colonial animal packing powerful symbionts and potential medicines.</title>
        <authorList>
            <person name="Rayko M."/>
        </authorList>
    </citation>
    <scope>NUCLEOTIDE SEQUENCE [LARGE SCALE GENOMIC DNA]</scope>
    <source>
        <strain evidence="2">Kwan_BN1</strain>
    </source>
</reference>